<organism evidence="1 2">
    <name type="scientific">Bacillus thermotolerans</name>
    <name type="common">Quasibacillus thermotolerans</name>
    <dbReference type="NCBI Taxonomy" id="1221996"/>
    <lineage>
        <taxon>Bacteria</taxon>
        <taxon>Bacillati</taxon>
        <taxon>Bacillota</taxon>
        <taxon>Bacilli</taxon>
        <taxon>Bacillales</taxon>
        <taxon>Bacillaceae</taxon>
        <taxon>Bacillus</taxon>
    </lineage>
</organism>
<reference evidence="1" key="1">
    <citation type="submission" date="2015-02" db="EMBL/GenBank/DDBJ databases">
        <title>Genome Assembly of Bacillaceae bacterium MTCC 8252.</title>
        <authorList>
            <person name="Verma A."/>
            <person name="Khatri I."/>
            <person name="Mual P."/>
            <person name="Subramanian S."/>
            <person name="Krishnamurthi S."/>
        </authorList>
    </citation>
    <scope>NUCLEOTIDE SEQUENCE [LARGE SCALE GENOMIC DNA]</scope>
    <source>
        <strain evidence="1">MTCC 8252</strain>
    </source>
</reference>
<gene>
    <name evidence="1" type="ORF">QY95_04052</name>
</gene>
<evidence type="ECO:0000313" key="1">
    <source>
        <dbReference type="EMBL" id="KKB42635.1"/>
    </source>
</evidence>
<name>A0A0F5I0X3_BACTR</name>
<protein>
    <submittedName>
        <fullName evidence="1">Uncharacterized protein</fullName>
    </submittedName>
</protein>
<sequence length="40" mass="4732">MLITTYKNIDKKGHSQLFCGFFSSIHRIQNEEKEGFPYSH</sequence>
<accession>A0A0F5IBE9</accession>
<dbReference type="Proteomes" id="UP000031563">
    <property type="component" value="Unassembled WGS sequence"/>
</dbReference>
<accession>A0A0F5I0X3</accession>
<evidence type="ECO:0000313" key="2">
    <source>
        <dbReference type="Proteomes" id="UP000031563"/>
    </source>
</evidence>
<dbReference type="AlphaFoldDB" id="A0A0F5I0X3"/>
<dbReference type="EMBL" id="JWIR02000009">
    <property type="protein sequence ID" value="KKB42635.1"/>
    <property type="molecule type" value="Genomic_DNA"/>
</dbReference>
<comment type="caution">
    <text evidence="1">The sequence shown here is derived from an EMBL/GenBank/DDBJ whole genome shotgun (WGS) entry which is preliminary data.</text>
</comment>
<keyword evidence="2" id="KW-1185">Reference proteome</keyword>
<proteinExistence type="predicted"/>